<dbReference type="Proteomes" id="UP000306441">
    <property type="component" value="Unassembled WGS sequence"/>
</dbReference>
<dbReference type="EMBL" id="SSNY01000008">
    <property type="protein sequence ID" value="THF56422.1"/>
    <property type="molecule type" value="Genomic_DNA"/>
</dbReference>
<dbReference type="EC" id="3.1.3.12" evidence="2"/>
<dbReference type="InterPro" id="IPR003337">
    <property type="entry name" value="Trehalose_PPase"/>
</dbReference>
<evidence type="ECO:0000256" key="1">
    <source>
        <dbReference type="ARBA" id="ARBA00022801"/>
    </source>
</evidence>
<evidence type="ECO:0000313" key="4">
    <source>
        <dbReference type="Proteomes" id="UP000306441"/>
    </source>
</evidence>
<accession>A0ABY2Q518</accession>
<evidence type="ECO:0000256" key="2">
    <source>
        <dbReference type="RuleBase" id="RU361117"/>
    </source>
</evidence>
<comment type="caution">
    <text evidence="3">The sequence shown here is derived from an EMBL/GenBank/DDBJ whole genome shotgun (WGS) entry which is preliminary data.</text>
</comment>
<comment type="function">
    <text evidence="2">Removes the phosphate from trehalose 6-phosphate to produce free trehalose.</text>
</comment>
<keyword evidence="2" id="KW-0460">Magnesium</keyword>
<dbReference type="PANTHER" id="PTHR43768:SF3">
    <property type="entry name" value="TREHALOSE 6-PHOSPHATE PHOSPHATASE"/>
    <property type="match status" value="1"/>
</dbReference>
<comment type="similarity">
    <text evidence="2">Belongs to the trehalose phosphatase family.</text>
</comment>
<proteinExistence type="inferred from homology"/>
<dbReference type="Gene3D" id="3.30.70.1020">
    <property type="entry name" value="Trehalose-6-phosphate phosphatase related protein, domain 2"/>
    <property type="match status" value="1"/>
</dbReference>
<keyword evidence="4" id="KW-1185">Reference proteome</keyword>
<keyword evidence="2" id="KW-0479">Metal-binding</keyword>
<gene>
    <name evidence="3" type="primary">otsB</name>
    <name evidence="3" type="ORF">E6C48_14895</name>
</gene>
<comment type="pathway">
    <text evidence="2">Glycan biosynthesis; trehalose biosynthesis.</text>
</comment>
<dbReference type="Gene3D" id="3.40.50.1000">
    <property type="entry name" value="HAD superfamily/HAD-like"/>
    <property type="match status" value="1"/>
</dbReference>
<comment type="cofactor">
    <cofactor evidence="2">
        <name>Mg(2+)</name>
        <dbReference type="ChEBI" id="CHEBI:18420"/>
    </cofactor>
</comment>
<comment type="catalytic activity">
    <reaction evidence="2">
        <text>alpha,alpha-trehalose 6-phosphate + H2O = alpha,alpha-trehalose + phosphate</text>
        <dbReference type="Rhea" id="RHEA:23420"/>
        <dbReference type="ChEBI" id="CHEBI:15377"/>
        <dbReference type="ChEBI" id="CHEBI:16551"/>
        <dbReference type="ChEBI" id="CHEBI:43474"/>
        <dbReference type="ChEBI" id="CHEBI:58429"/>
        <dbReference type="EC" id="3.1.3.12"/>
    </reaction>
</comment>
<sequence>MDLLPPPDLDGPNWALFLDIDGTLVEHAPHPDAVVVDADLRILLAALQERFDGALALVTGRSVAAADRLFAPLELRAAGLYGLEHRLEPGGPVEPAKEPADIAALADEIEVEFAGRNVHVERKGPILAIHTRAAPDLLDRAIQLVEQALTRLPPNYRLLPGNAGVELMPLEAVKGAAIRRFMRMEDFRGRRPVFLGDDTSDETGFEAINEADGISIRVKPNGATLAGHALADVAATLEWLRRQRR</sequence>
<name>A0ABY2Q518_9HYPH</name>
<reference evidence="3 4" key="1">
    <citation type="submission" date="2019-04" db="EMBL/GenBank/DDBJ databases">
        <title>Mesorhizobium composti sp. nov., isolated from compost.</title>
        <authorList>
            <person name="Lin S.-Y."/>
            <person name="Hameed A."/>
            <person name="Hsieh Y.-T."/>
            <person name="Young C.-C."/>
        </authorList>
    </citation>
    <scope>NUCLEOTIDE SEQUENCE [LARGE SCALE GENOMIC DNA]</scope>
    <source>
        <strain evidence="3 4">CC-YTH430</strain>
    </source>
</reference>
<dbReference type="Pfam" id="PF02358">
    <property type="entry name" value="Trehalose_PPase"/>
    <property type="match status" value="1"/>
</dbReference>
<dbReference type="InterPro" id="IPR036412">
    <property type="entry name" value="HAD-like_sf"/>
</dbReference>
<dbReference type="InterPro" id="IPR044651">
    <property type="entry name" value="OTSB-like"/>
</dbReference>
<dbReference type="GO" id="GO:0004805">
    <property type="term" value="F:trehalose-phosphatase activity"/>
    <property type="evidence" value="ECO:0007669"/>
    <property type="project" value="UniProtKB-EC"/>
</dbReference>
<evidence type="ECO:0000313" key="3">
    <source>
        <dbReference type="EMBL" id="THF56422.1"/>
    </source>
</evidence>
<dbReference type="NCBIfam" id="TIGR00685">
    <property type="entry name" value="T6PP"/>
    <property type="match status" value="1"/>
</dbReference>
<dbReference type="SUPFAM" id="SSF56784">
    <property type="entry name" value="HAD-like"/>
    <property type="match status" value="1"/>
</dbReference>
<protein>
    <recommendedName>
        <fullName evidence="2">Trehalose 6-phosphate phosphatase</fullName>
        <ecNumber evidence="2">3.1.3.12</ecNumber>
    </recommendedName>
</protein>
<organism evidence="3 4">
    <name type="scientific">Ollibium composti</name>
    <dbReference type="NCBI Taxonomy" id="2675109"/>
    <lineage>
        <taxon>Bacteria</taxon>
        <taxon>Pseudomonadati</taxon>
        <taxon>Pseudomonadota</taxon>
        <taxon>Alphaproteobacteria</taxon>
        <taxon>Hyphomicrobiales</taxon>
        <taxon>Phyllobacteriaceae</taxon>
        <taxon>Ollibium</taxon>
    </lineage>
</organism>
<dbReference type="RefSeq" id="WP_136358555.1">
    <property type="nucleotide sequence ID" value="NZ_SSNY01000008.1"/>
</dbReference>
<dbReference type="PANTHER" id="PTHR43768">
    <property type="entry name" value="TREHALOSE 6-PHOSPHATE PHOSPHATASE"/>
    <property type="match status" value="1"/>
</dbReference>
<dbReference type="InterPro" id="IPR023214">
    <property type="entry name" value="HAD_sf"/>
</dbReference>
<keyword evidence="1 2" id="KW-0378">Hydrolase</keyword>